<dbReference type="EMBL" id="HE797627">
    <property type="protein sequence ID" value="CCM07047.1"/>
    <property type="molecule type" value="Genomic_DNA"/>
</dbReference>
<reference evidence="2 3" key="1">
    <citation type="journal article" date="2012" name="Appl. Environ. Microbiol.">
        <title>Short-read sequencing for genomic analysis of the brown rot fungus Fibroporia radiculosa.</title>
        <authorList>
            <person name="Tang J.D."/>
            <person name="Perkins A.D."/>
            <person name="Sonstegard T.S."/>
            <person name="Schroeder S.G."/>
            <person name="Burgess S.C."/>
            <person name="Diehl S.V."/>
        </authorList>
    </citation>
    <scope>NUCLEOTIDE SEQUENCE [LARGE SCALE GENOMIC DNA]</scope>
    <source>
        <strain evidence="2 3">TFFH 294</strain>
    </source>
</reference>
<feature type="transmembrane region" description="Helical" evidence="1">
    <location>
        <begin position="28"/>
        <end position="55"/>
    </location>
</feature>
<keyword evidence="1" id="KW-1133">Transmembrane helix</keyword>
<evidence type="ECO:0000313" key="2">
    <source>
        <dbReference type="EMBL" id="CCM07047.1"/>
    </source>
</evidence>
<dbReference type="HOGENOM" id="CLU_2722250_0_0_1"/>
<dbReference type="RefSeq" id="XP_012177068.1">
    <property type="nucleotide sequence ID" value="XM_012321678.1"/>
</dbReference>
<keyword evidence="3" id="KW-1185">Reference proteome</keyword>
<sequence length="72" mass="8007">MPAIDVLPSPEELTPAFTSQSIPPIGEYLGGFTLSIDIAIILYGIVTAQAYFYWWTSQEDSRLLRSLVASVW</sequence>
<keyword evidence="1" id="KW-0472">Membrane</keyword>
<dbReference type="GeneID" id="24101947"/>
<organism evidence="2 3">
    <name type="scientific">Fibroporia radiculosa</name>
    <dbReference type="NCBI Taxonomy" id="599839"/>
    <lineage>
        <taxon>Eukaryota</taxon>
        <taxon>Fungi</taxon>
        <taxon>Dikarya</taxon>
        <taxon>Basidiomycota</taxon>
        <taxon>Agaricomycotina</taxon>
        <taxon>Agaricomycetes</taxon>
        <taxon>Polyporales</taxon>
        <taxon>Fibroporiaceae</taxon>
        <taxon>Fibroporia</taxon>
    </lineage>
</organism>
<dbReference type="InParanoid" id="J7RHH6"/>
<accession>J7RHH6</accession>
<dbReference type="Proteomes" id="UP000006352">
    <property type="component" value="Unassembled WGS sequence"/>
</dbReference>
<dbReference type="OrthoDB" id="3270417at2759"/>
<protein>
    <submittedName>
        <fullName evidence="2">Uncharacterized protein</fullName>
    </submittedName>
</protein>
<name>J7RHH6_9APHY</name>
<evidence type="ECO:0000313" key="3">
    <source>
        <dbReference type="Proteomes" id="UP000006352"/>
    </source>
</evidence>
<gene>
    <name evidence="2" type="ORF">FIBRA_09367</name>
</gene>
<evidence type="ECO:0000256" key="1">
    <source>
        <dbReference type="SAM" id="Phobius"/>
    </source>
</evidence>
<dbReference type="AlphaFoldDB" id="J7RHH6"/>
<proteinExistence type="predicted"/>
<keyword evidence="1" id="KW-0812">Transmembrane</keyword>